<protein>
    <recommendedName>
        <fullName evidence="9">Histidine--tRNA ligase</fullName>
        <ecNumber evidence="9">6.1.1.21</ecNumber>
    </recommendedName>
    <alternativeName>
        <fullName evidence="9">Histidyl-tRNA synthetase</fullName>
        <shortName evidence="9">HisRS</shortName>
    </alternativeName>
</protein>
<dbReference type="Gene3D" id="3.30.930.10">
    <property type="entry name" value="Bira Bifunctional Protein, Domain 2"/>
    <property type="match status" value="1"/>
</dbReference>
<evidence type="ECO:0000256" key="3">
    <source>
        <dbReference type="ARBA" id="ARBA00022598"/>
    </source>
</evidence>
<dbReference type="GO" id="GO:0005737">
    <property type="term" value="C:cytoplasm"/>
    <property type="evidence" value="ECO:0007669"/>
    <property type="project" value="UniProtKB-SubCell"/>
</dbReference>
<comment type="similarity">
    <text evidence="2 9">Belongs to the class-II aminoacyl-tRNA synthetase family.</text>
</comment>
<dbReference type="Pfam" id="PF13393">
    <property type="entry name" value="tRNA-synt_His"/>
    <property type="match status" value="1"/>
</dbReference>
<dbReference type="NCBIfam" id="TIGR00442">
    <property type="entry name" value="hisS"/>
    <property type="match status" value="1"/>
</dbReference>
<dbReference type="InterPro" id="IPR036621">
    <property type="entry name" value="Anticodon-bd_dom_sf"/>
</dbReference>
<dbReference type="HAMAP" id="MF_00127">
    <property type="entry name" value="His_tRNA_synth"/>
    <property type="match status" value="1"/>
</dbReference>
<evidence type="ECO:0000256" key="10">
    <source>
        <dbReference type="PIRSR" id="PIRSR001549-1"/>
    </source>
</evidence>
<keyword evidence="14" id="KW-1185">Reference proteome</keyword>
<dbReference type="InterPro" id="IPR004154">
    <property type="entry name" value="Anticodon-bd"/>
</dbReference>
<evidence type="ECO:0000259" key="12">
    <source>
        <dbReference type="PROSITE" id="PS50862"/>
    </source>
</evidence>
<dbReference type="GO" id="GO:0004821">
    <property type="term" value="F:histidine-tRNA ligase activity"/>
    <property type="evidence" value="ECO:0007669"/>
    <property type="project" value="UniProtKB-UniRule"/>
</dbReference>
<dbReference type="InterPro" id="IPR033656">
    <property type="entry name" value="HisRS_anticodon"/>
</dbReference>
<proteinExistence type="inferred from homology"/>
<feature type="binding site" evidence="10">
    <location>
        <position position="282"/>
    </location>
    <ligand>
        <name>L-histidine</name>
        <dbReference type="ChEBI" id="CHEBI:57595"/>
    </ligand>
</feature>
<dbReference type="SUPFAM" id="SSF52954">
    <property type="entry name" value="Class II aaRS ABD-related"/>
    <property type="match status" value="1"/>
</dbReference>
<dbReference type="STRING" id="996166.SAMN05192554_12839"/>
<keyword evidence="9" id="KW-0963">Cytoplasm</keyword>
<evidence type="ECO:0000256" key="7">
    <source>
        <dbReference type="ARBA" id="ARBA00023146"/>
    </source>
</evidence>
<evidence type="ECO:0000256" key="6">
    <source>
        <dbReference type="ARBA" id="ARBA00022917"/>
    </source>
</evidence>
<dbReference type="PANTHER" id="PTHR43707">
    <property type="entry name" value="HISTIDYL-TRNA SYNTHETASE"/>
    <property type="match status" value="1"/>
</dbReference>
<feature type="domain" description="Aminoacyl-transfer RNA synthetases class-II family profile" evidence="12">
    <location>
        <begin position="1"/>
        <end position="451"/>
    </location>
</feature>
<dbReference type="EC" id="6.1.1.21" evidence="9"/>
<dbReference type="InterPro" id="IPR006195">
    <property type="entry name" value="aa-tRNA-synth_II"/>
</dbReference>
<dbReference type="CDD" id="cd00859">
    <property type="entry name" value="HisRS_anticodon"/>
    <property type="match status" value="1"/>
</dbReference>
<organism evidence="13 14">
    <name type="scientific">Haloarchaeobius iranensis</name>
    <dbReference type="NCBI Taxonomy" id="996166"/>
    <lineage>
        <taxon>Archaea</taxon>
        <taxon>Methanobacteriati</taxon>
        <taxon>Methanobacteriota</taxon>
        <taxon>Stenosarchaea group</taxon>
        <taxon>Halobacteria</taxon>
        <taxon>Halobacteriales</taxon>
        <taxon>Halorubellaceae</taxon>
        <taxon>Haloarchaeobius</taxon>
    </lineage>
</organism>
<keyword evidence="6 9" id="KW-0648">Protein biosynthesis</keyword>
<dbReference type="GO" id="GO:0005524">
    <property type="term" value="F:ATP binding"/>
    <property type="evidence" value="ECO:0007669"/>
    <property type="project" value="UniProtKB-UniRule"/>
</dbReference>
<feature type="binding site" evidence="10">
    <location>
        <position position="135"/>
    </location>
    <ligand>
        <name>L-histidine</name>
        <dbReference type="ChEBI" id="CHEBI:57595"/>
    </ligand>
</feature>
<dbReference type="Proteomes" id="UP000199370">
    <property type="component" value="Unassembled WGS sequence"/>
</dbReference>
<dbReference type="AlphaFoldDB" id="A0A1H0AN96"/>
<evidence type="ECO:0000313" key="14">
    <source>
        <dbReference type="Proteomes" id="UP000199370"/>
    </source>
</evidence>
<dbReference type="InterPro" id="IPR004516">
    <property type="entry name" value="HisRS/HisZ"/>
</dbReference>
<evidence type="ECO:0000256" key="2">
    <source>
        <dbReference type="ARBA" id="ARBA00008226"/>
    </source>
</evidence>
<dbReference type="InterPro" id="IPR045864">
    <property type="entry name" value="aa-tRNA-synth_II/BPL/LPL"/>
</dbReference>
<evidence type="ECO:0000256" key="8">
    <source>
        <dbReference type="ARBA" id="ARBA00047639"/>
    </source>
</evidence>
<feature type="binding site" evidence="10">
    <location>
        <position position="121"/>
    </location>
    <ligand>
        <name>L-histidine</name>
        <dbReference type="ChEBI" id="CHEBI:57595"/>
    </ligand>
</feature>
<comment type="subcellular location">
    <subcellularLocation>
        <location evidence="1 9">Cytoplasm</location>
    </subcellularLocation>
</comment>
<keyword evidence="7 9" id="KW-0030">Aminoacyl-tRNA synthetase</keyword>
<keyword evidence="3 9" id="KW-0436">Ligase</keyword>
<dbReference type="GO" id="GO:0006427">
    <property type="term" value="P:histidyl-tRNA aminoacylation"/>
    <property type="evidence" value="ECO:0007669"/>
    <property type="project" value="UniProtKB-UniRule"/>
</dbReference>
<keyword evidence="5 9" id="KW-0067">ATP-binding</keyword>
<name>A0A1H0AN96_9EURY</name>
<dbReference type="InterPro" id="IPR041715">
    <property type="entry name" value="HisRS-like_core"/>
</dbReference>
<evidence type="ECO:0000256" key="9">
    <source>
        <dbReference type="HAMAP-Rule" id="MF_00127"/>
    </source>
</evidence>
<evidence type="ECO:0000256" key="1">
    <source>
        <dbReference type="ARBA" id="ARBA00004496"/>
    </source>
</evidence>
<evidence type="ECO:0000256" key="4">
    <source>
        <dbReference type="ARBA" id="ARBA00022741"/>
    </source>
</evidence>
<dbReference type="Gene3D" id="3.40.50.800">
    <property type="entry name" value="Anticodon-binding domain"/>
    <property type="match status" value="1"/>
</dbReference>
<feature type="binding site" evidence="10">
    <location>
        <position position="139"/>
    </location>
    <ligand>
        <name>L-histidine</name>
        <dbReference type="ChEBI" id="CHEBI:57595"/>
    </ligand>
</feature>
<dbReference type="InterPro" id="IPR015807">
    <property type="entry name" value="His-tRNA-ligase"/>
</dbReference>
<dbReference type="PROSITE" id="PS50862">
    <property type="entry name" value="AA_TRNA_LIGASE_II"/>
    <property type="match status" value="1"/>
</dbReference>
<dbReference type="PIRSF" id="PIRSF001549">
    <property type="entry name" value="His-tRNA_synth"/>
    <property type="match status" value="1"/>
</dbReference>
<evidence type="ECO:0000313" key="13">
    <source>
        <dbReference type="EMBL" id="SDN34967.1"/>
    </source>
</evidence>
<dbReference type="SUPFAM" id="SSF55681">
    <property type="entry name" value="Class II aaRS and biotin synthetases"/>
    <property type="match status" value="1"/>
</dbReference>
<dbReference type="PANTHER" id="PTHR43707:SF1">
    <property type="entry name" value="HISTIDINE--TRNA LIGASE, MITOCHONDRIAL-RELATED"/>
    <property type="match status" value="1"/>
</dbReference>
<feature type="region of interest" description="Disordered" evidence="11">
    <location>
        <begin position="426"/>
        <end position="451"/>
    </location>
</feature>
<reference evidence="13 14" key="1">
    <citation type="submission" date="2016-10" db="EMBL/GenBank/DDBJ databases">
        <authorList>
            <person name="de Groot N.N."/>
        </authorList>
    </citation>
    <scope>NUCLEOTIDE SEQUENCE [LARGE SCALE GENOMIC DNA]</scope>
    <source>
        <strain evidence="14">EB21,IBRC-M 10013,KCTC 4048</strain>
    </source>
</reference>
<accession>A0A1H0AN96</accession>
<keyword evidence="4 9" id="KW-0547">Nucleotide-binding</keyword>
<feature type="binding site" evidence="10">
    <location>
        <begin position="91"/>
        <end position="93"/>
    </location>
    <ligand>
        <name>L-histidine</name>
        <dbReference type="ChEBI" id="CHEBI:57595"/>
    </ligand>
</feature>
<gene>
    <name evidence="9" type="primary">hisS</name>
    <name evidence="13" type="ORF">SAMN05192554_12839</name>
</gene>
<dbReference type="Pfam" id="PF03129">
    <property type="entry name" value="HGTP_anticodon"/>
    <property type="match status" value="1"/>
</dbReference>
<dbReference type="EMBL" id="FNIA01000028">
    <property type="protein sequence ID" value="SDN34967.1"/>
    <property type="molecule type" value="Genomic_DNA"/>
</dbReference>
<sequence length="451" mass="50028">MMEAFKRALAESRSMYEGLKGFRDVYPAEMAAYRAVMDTVEETARSYGFREISTPALERTEMYVDKSGEEIVEELYAFEDKGGRDVSLTPELTPTVARMVVAKQQELSKPIKWFSTRPFWRYEQVQQGRFREFYQTNVDIFGSAEPEADAEVLSFAADMLTNFGLTADEFEFRVSHRDILGGLLREFDADVDTTNAIRAVDKRAKVAENEYLDLLYEAGLTYDQAREFDDLLLAGDDDLDALTEWAESEQVHDAVTNLQAVLAAAEDFGVREFCDVSLTTARGLDYYTGVVFECFDSTGEVSRAVFGGGRYDDLIESFGGQPTPAVGVAPGVMNSTLPLLLQRAGVWPEEAVATDYYVLSVGDTRPVAARVARDLRERGHVVETDVSSRSFGAQLGYADSINAETVVVVGEQDLANDEVTVKDMASGDETTAPVDAFPGEHDRPTYDTFAE</sequence>
<comment type="catalytic activity">
    <reaction evidence="8 9">
        <text>tRNA(His) + L-histidine + ATP = L-histidyl-tRNA(His) + AMP + diphosphate + H(+)</text>
        <dbReference type="Rhea" id="RHEA:17313"/>
        <dbReference type="Rhea" id="RHEA-COMP:9665"/>
        <dbReference type="Rhea" id="RHEA-COMP:9689"/>
        <dbReference type="ChEBI" id="CHEBI:15378"/>
        <dbReference type="ChEBI" id="CHEBI:30616"/>
        <dbReference type="ChEBI" id="CHEBI:33019"/>
        <dbReference type="ChEBI" id="CHEBI:57595"/>
        <dbReference type="ChEBI" id="CHEBI:78442"/>
        <dbReference type="ChEBI" id="CHEBI:78527"/>
        <dbReference type="ChEBI" id="CHEBI:456215"/>
        <dbReference type="EC" id="6.1.1.21"/>
    </reaction>
</comment>
<evidence type="ECO:0000256" key="11">
    <source>
        <dbReference type="SAM" id="MobiDB-lite"/>
    </source>
</evidence>
<evidence type="ECO:0000256" key="5">
    <source>
        <dbReference type="ARBA" id="ARBA00022840"/>
    </source>
</evidence>
<dbReference type="CDD" id="cd00773">
    <property type="entry name" value="HisRS-like_core"/>
    <property type="match status" value="1"/>
</dbReference>
<feature type="binding site" evidence="10">
    <location>
        <begin position="286"/>
        <end position="287"/>
    </location>
    <ligand>
        <name>L-histidine</name>
        <dbReference type="ChEBI" id="CHEBI:57595"/>
    </ligand>
</feature>